<name>A0A3N4UPS3_9RHOB</name>
<protein>
    <submittedName>
        <fullName evidence="2">Uncharacterized protein</fullName>
    </submittedName>
</protein>
<sequence length="71" mass="7844">MGVSQQFAQDFTQHAAHKQQNLLFNGADKRYFRAGQLVAHPQAGGAHSPLTVKGQARPYRTDMQKDADYAA</sequence>
<evidence type="ECO:0000256" key="1">
    <source>
        <dbReference type="SAM" id="MobiDB-lite"/>
    </source>
</evidence>
<reference evidence="2 3" key="1">
    <citation type="submission" date="2018-11" db="EMBL/GenBank/DDBJ databases">
        <title>Genomic Encyclopedia of Type Strains, Phase IV (KMG-IV): sequencing the most valuable type-strain genomes for metagenomic binning, comparative biology and taxonomic classification.</title>
        <authorList>
            <person name="Goeker M."/>
        </authorList>
    </citation>
    <scope>NUCLEOTIDE SEQUENCE [LARGE SCALE GENOMIC DNA]</scope>
    <source>
        <strain evidence="2 3">DSM 104731</strain>
    </source>
</reference>
<feature type="compositionally biased region" description="Basic and acidic residues" evidence="1">
    <location>
        <begin position="59"/>
        <end position="71"/>
    </location>
</feature>
<comment type="caution">
    <text evidence="2">The sequence shown here is derived from an EMBL/GenBank/DDBJ whole genome shotgun (WGS) entry which is preliminary data.</text>
</comment>
<feature type="region of interest" description="Disordered" evidence="1">
    <location>
        <begin position="42"/>
        <end position="71"/>
    </location>
</feature>
<gene>
    <name evidence="2" type="ORF">EDD53_1187</name>
</gene>
<dbReference type="AlphaFoldDB" id="A0A3N4UPS3"/>
<evidence type="ECO:0000313" key="3">
    <source>
        <dbReference type="Proteomes" id="UP000269689"/>
    </source>
</evidence>
<proteinExistence type="predicted"/>
<accession>A0A3N4UPS3</accession>
<organism evidence="2 3">
    <name type="scientific">Pacificibacter maritimus</name>
    <dbReference type="NCBI Taxonomy" id="762213"/>
    <lineage>
        <taxon>Bacteria</taxon>
        <taxon>Pseudomonadati</taxon>
        <taxon>Pseudomonadota</taxon>
        <taxon>Alphaproteobacteria</taxon>
        <taxon>Rhodobacterales</taxon>
        <taxon>Roseobacteraceae</taxon>
        <taxon>Pacificibacter</taxon>
    </lineage>
</organism>
<evidence type="ECO:0000313" key="2">
    <source>
        <dbReference type="EMBL" id="RPE72048.1"/>
    </source>
</evidence>
<dbReference type="Proteomes" id="UP000269689">
    <property type="component" value="Unassembled WGS sequence"/>
</dbReference>
<keyword evidence="3" id="KW-1185">Reference proteome</keyword>
<dbReference type="EMBL" id="RKQK01000001">
    <property type="protein sequence ID" value="RPE72048.1"/>
    <property type="molecule type" value="Genomic_DNA"/>
</dbReference>